<accession>A0A1L7XB60</accession>
<keyword evidence="3" id="KW-1185">Reference proteome</keyword>
<dbReference type="EMBL" id="FJOG01000020">
    <property type="protein sequence ID" value="CZR62253.1"/>
    <property type="molecule type" value="Genomic_DNA"/>
</dbReference>
<reference evidence="2 3" key="1">
    <citation type="submission" date="2016-03" db="EMBL/GenBank/DDBJ databases">
        <authorList>
            <person name="Ploux O."/>
        </authorList>
    </citation>
    <scope>NUCLEOTIDE SEQUENCE [LARGE SCALE GENOMIC DNA]</scope>
    <source>
        <strain evidence="2 3">UAMH 11012</strain>
    </source>
</reference>
<proteinExistence type="predicted"/>
<dbReference type="PIRSF" id="PIRSF019307">
    <property type="entry name" value="UCP019307"/>
    <property type="match status" value="1"/>
</dbReference>
<feature type="domain" description="Cupin type-1" evidence="1">
    <location>
        <begin position="72"/>
        <end position="121"/>
    </location>
</feature>
<dbReference type="SUPFAM" id="SSF51182">
    <property type="entry name" value="RmlC-like cupins"/>
    <property type="match status" value="1"/>
</dbReference>
<gene>
    <name evidence="2" type="ORF">PAC_12150</name>
</gene>
<evidence type="ECO:0000313" key="3">
    <source>
        <dbReference type="Proteomes" id="UP000184330"/>
    </source>
</evidence>
<sequence>MACLSLAPLSSLQVSRHQIPHHSLIPNTSIQNNPLLIYHSCFPSSATASTIESHLKTMGVVVPQWRYTMYSTTHFHSTTHEVLCISSGRARLCFGGEENPGRVEPVVEKGDVIVVPAGVGHRLVDDFGGGFEMVGSYPKGKQWDMCYGKKGEESKVKGIADLGWFEKDPVYGDQGPAL</sequence>
<protein>
    <recommendedName>
        <fullName evidence="1">Cupin type-1 domain-containing protein</fullName>
    </recommendedName>
</protein>
<dbReference type="InterPro" id="IPR047121">
    <property type="entry name" value="YjiB-like"/>
</dbReference>
<dbReference type="InterPro" id="IPR014500">
    <property type="entry name" value="UCP019307_cupin"/>
</dbReference>
<dbReference type="STRING" id="576137.A0A1L7XB60"/>
<dbReference type="Proteomes" id="UP000184330">
    <property type="component" value="Unassembled WGS sequence"/>
</dbReference>
<name>A0A1L7XB60_9HELO</name>
<dbReference type="Gene3D" id="2.60.120.10">
    <property type="entry name" value="Jelly Rolls"/>
    <property type="match status" value="1"/>
</dbReference>
<dbReference type="InterPro" id="IPR011051">
    <property type="entry name" value="RmlC_Cupin_sf"/>
</dbReference>
<organism evidence="2 3">
    <name type="scientific">Phialocephala subalpina</name>
    <dbReference type="NCBI Taxonomy" id="576137"/>
    <lineage>
        <taxon>Eukaryota</taxon>
        <taxon>Fungi</taxon>
        <taxon>Dikarya</taxon>
        <taxon>Ascomycota</taxon>
        <taxon>Pezizomycotina</taxon>
        <taxon>Leotiomycetes</taxon>
        <taxon>Helotiales</taxon>
        <taxon>Mollisiaceae</taxon>
        <taxon>Phialocephala</taxon>
        <taxon>Phialocephala fortinii species complex</taxon>
    </lineage>
</organism>
<dbReference type="PANTHER" id="PTHR36448">
    <property type="entry name" value="BLR7373 PROTEIN"/>
    <property type="match status" value="1"/>
</dbReference>
<evidence type="ECO:0000313" key="2">
    <source>
        <dbReference type="EMBL" id="CZR62253.1"/>
    </source>
</evidence>
<dbReference type="Pfam" id="PF00190">
    <property type="entry name" value="Cupin_1"/>
    <property type="match status" value="1"/>
</dbReference>
<dbReference type="AlphaFoldDB" id="A0A1L7XB60"/>
<dbReference type="PANTHER" id="PTHR36448:SF3">
    <property type="entry name" value="CUPIN TYPE-2 DOMAIN-CONTAINING PROTEIN"/>
    <property type="match status" value="1"/>
</dbReference>
<dbReference type="InterPro" id="IPR014710">
    <property type="entry name" value="RmlC-like_jellyroll"/>
</dbReference>
<dbReference type="CDD" id="cd02219">
    <property type="entry name" value="cupin_YjlB-like"/>
    <property type="match status" value="1"/>
</dbReference>
<dbReference type="InterPro" id="IPR006045">
    <property type="entry name" value="Cupin_1"/>
</dbReference>
<evidence type="ECO:0000259" key="1">
    <source>
        <dbReference type="Pfam" id="PF00190"/>
    </source>
</evidence>
<dbReference type="OrthoDB" id="2589563at2759"/>